<feature type="transmembrane region" description="Helical" evidence="6">
    <location>
        <begin position="57"/>
        <end position="75"/>
    </location>
</feature>
<dbReference type="Pfam" id="PF09990">
    <property type="entry name" value="DUF2231"/>
    <property type="match status" value="1"/>
</dbReference>
<dbReference type="CDD" id="cd03467">
    <property type="entry name" value="Rieske"/>
    <property type="match status" value="1"/>
</dbReference>
<protein>
    <submittedName>
        <fullName evidence="8">Ferredoxin subunit of nitrite reductase or a ring-hydroxylating dioxygenase</fullName>
    </submittedName>
</protein>
<reference evidence="8 9" key="1">
    <citation type="submission" date="2016-10" db="EMBL/GenBank/DDBJ databases">
        <authorList>
            <person name="de Groot N.N."/>
        </authorList>
    </citation>
    <scope>NUCLEOTIDE SEQUENCE [LARGE SCALE GENOMIC DNA]</scope>
    <source>
        <strain evidence="8 9">MON 2.2</strain>
    </source>
</reference>
<feature type="transmembrane region" description="Helical" evidence="6">
    <location>
        <begin position="87"/>
        <end position="104"/>
    </location>
</feature>
<evidence type="ECO:0000256" key="3">
    <source>
        <dbReference type="ARBA" id="ARBA00023002"/>
    </source>
</evidence>
<keyword evidence="3" id="KW-0560">Oxidoreductase</keyword>
<dbReference type="Pfam" id="PF00355">
    <property type="entry name" value="Rieske"/>
    <property type="match status" value="1"/>
</dbReference>
<evidence type="ECO:0000313" key="8">
    <source>
        <dbReference type="EMBL" id="SDE06694.1"/>
    </source>
</evidence>
<keyword evidence="6" id="KW-1133">Transmembrane helix</keyword>
<feature type="transmembrane region" description="Helical" evidence="6">
    <location>
        <begin position="145"/>
        <end position="163"/>
    </location>
</feature>
<dbReference type="InterPro" id="IPR050584">
    <property type="entry name" value="Cholesterol_7-desaturase"/>
</dbReference>
<dbReference type="InterPro" id="IPR019251">
    <property type="entry name" value="DUF2231_TM"/>
</dbReference>
<dbReference type="GO" id="GO:0051537">
    <property type="term" value="F:2 iron, 2 sulfur cluster binding"/>
    <property type="evidence" value="ECO:0007669"/>
    <property type="project" value="UniProtKB-KW"/>
</dbReference>
<accession>A0A1G6ZVD1</accession>
<dbReference type="GO" id="GO:0016705">
    <property type="term" value="F:oxidoreductase activity, acting on paired donors, with incorporation or reduction of molecular oxygen"/>
    <property type="evidence" value="ECO:0007669"/>
    <property type="project" value="UniProtKB-ARBA"/>
</dbReference>
<dbReference type="GO" id="GO:0051213">
    <property type="term" value="F:dioxygenase activity"/>
    <property type="evidence" value="ECO:0007669"/>
    <property type="project" value="UniProtKB-KW"/>
</dbReference>
<evidence type="ECO:0000256" key="1">
    <source>
        <dbReference type="ARBA" id="ARBA00022714"/>
    </source>
</evidence>
<keyword evidence="8" id="KW-0223">Dioxygenase</keyword>
<dbReference type="Gene3D" id="2.102.10.10">
    <property type="entry name" value="Rieske [2Fe-2S] iron-sulphur domain"/>
    <property type="match status" value="1"/>
</dbReference>
<keyword evidence="1" id="KW-0001">2Fe-2S</keyword>
<name>A0A1G6ZVD1_9ACTN</name>
<dbReference type="AlphaFoldDB" id="A0A1G6ZVD1"/>
<evidence type="ECO:0000256" key="2">
    <source>
        <dbReference type="ARBA" id="ARBA00022723"/>
    </source>
</evidence>
<feature type="transmembrane region" description="Helical" evidence="6">
    <location>
        <begin position="116"/>
        <end position="133"/>
    </location>
</feature>
<dbReference type="PROSITE" id="PS51296">
    <property type="entry name" value="RIESKE"/>
    <property type="match status" value="1"/>
</dbReference>
<dbReference type="GO" id="GO:0004497">
    <property type="term" value="F:monooxygenase activity"/>
    <property type="evidence" value="ECO:0007669"/>
    <property type="project" value="UniProtKB-ARBA"/>
</dbReference>
<keyword evidence="9" id="KW-1185">Reference proteome</keyword>
<sequence>MKLLNRFSGVFDTLAKKIEQAEVLDAAADPAAEGAGRLVSGPTVRSLLGGTPLGHPLHPLLVTVPIGAWATAAALDALGNKPGARSAVGVGVLVAPLAAAAGVHDWATTQGGERRVGWVHGLLNTVTLGLYAASWVARRRGNDRLGVLLTLPGLALLGTAGWLGGHLSYARGVGVDVTAFEPEIPEWVDVAASTDVQHGQLTGVSAEDTPVLLTRDADGTPRALADRCTHRGAPLHEGQVEDGCVRCPWHDSLFDLRSGTVVMGPASRPQPVLEVSEREGRLLVRRPAGS</sequence>
<evidence type="ECO:0000256" key="5">
    <source>
        <dbReference type="ARBA" id="ARBA00023014"/>
    </source>
</evidence>
<dbReference type="InterPro" id="IPR036922">
    <property type="entry name" value="Rieske_2Fe-2S_sf"/>
</dbReference>
<dbReference type="SUPFAM" id="SSF50022">
    <property type="entry name" value="ISP domain"/>
    <property type="match status" value="1"/>
</dbReference>
<keyword evidence="6" id="KW-0812">Transmembrane</keyword>
<dbReference type="OrthoDB" id="5243643at2"/>
<evidence type="ECO:0000256" key="4">
    <source>
        <dbReference type="ARBA" id="ARBA00023004"/>
    </source>
</evidence>
<organism evidence="8 9">
    <name type="scientific">Auraticoccus monumenti</name>
    <dbReference type="NCBI Taxonomy" id="675864"/>
    <lineage>
        <taxon>Bacteria</taxon>
        <taxon>Bacillati</taxon>
        <taxon>Actinomycetota</taxon>
        <taxon>Actinomycetes</taxon>
        <taxon>Propionibacteriales</taxon>
        <taxon>Propionibacteriaceae</taxon>
        <taxon>Auraticoccus</taxon>
    </lineage>
</organism>
<evidence type="ECO:0000259" key="7">
    <source>
        <dbReference type="PROSITE" id="PS51296"/>
    </source>
</evidence>
<proteinExistence type="predicted"/>
<dbReference type="Proteomes" id="UP000198546">
    <property type="component" value="Chromosome i"/>
</dbReference>
<feature type="domain" description="Rieske" evidence="7">
    <location>
        <begin position="188"/>
        <end position="284"/>
    </location>
</feature>
<dbReference type="PANTHER" id="PTHR21266:SF60">
    <property type="entry name" value="3-KETOSTEROID-9-ALPHA-MONOOXYGENASE, OXYGENASE COMPONENT"/>
    <property type="match status" value="1"/>
</dbReference>
<dbReference type="InterPro" id="IPR017941">
    <property type="entry name" value="Rieske_2Fe-2S"/>
</dbReference>
<dbReference type="PANTHER" id="PTHR21266">
    <property type="entry name" value="IRON-SULFUR DOMAIN CONTAINING PROTEIN"/>
    <property type="match status" value="1"/>
</dbReference>
<keyword evidence="2" id="KW-0479">Metal-binding</keyword>
<keyword evidence="6" id="KW-0472">Membrane</keyword>
<gene>
    <name evidence="8" type="ORF">SAMN04489747_2419</name>
</gene>
<dbReference type="EMBL" id="LT629688">
    <property type="protein sequence ID" value="SDE06694.1"/>
    <property type="molecule type" value="Genomic_DNA"/>
</dbReference>
<keyword evidence="4" id="KW-0408">Iron</keyword>
<evidence type="ECO:0000256" key="6">
    <source>
        <dbReference type="SAM" id="Phobius"/>
    </source>
</evidence>
<dbReference type="RefSeq" id="WP_157677102.1">
    <property type="nucleotide sequence ID" value="NZ_LT629688.1"/>
</dbReference>
<evidence type="ECO:0000313" key="9">
    <source>
        <dbReference type="Proteomes" id="UP000198546"/>
    </source>
</evidence>
<dbReference type="GO" id="GO:0046872">
    <property type="term" value="F:metal ion binding"/>
    <property type="evidence" value="ECO:0007669"/>
    <property type="project" value="UniProtKB-KW"/>
</dbReference>
<keyword evidence="5" id="KW-0411">Iron-sulfur</keyword>
<dbReference type="STRING" id="675864.SAMN04489747_2419"/>